<dbReference type="GO" id="GO:0045087">
    <property type="term" value="P:innate immune response"/>
    <property type="evidence" value="ECO:0007669"/>
    <property type="project" value="UniProtKB-KW"/>
</dbReference>
<dbReference type="InterPro" id="IPR043136">
    <property type="entry name" value="B30.2/SPRY_sf"/>
</dbReference>
<dbReference type="GeneID" id="431932"/>
<evidence type="ECO:0000256" key="1">
    <source>
        <dbReference type="ARBA" id="ARBA00022588"/>
    </source>
</evidence>
<reference evidence="14" key="1">
    <citation type="submission" date="2025-08" db="UniProtKB">
        <authorList>
            <consortium name="RefSeq"/>
        </authorList>
    </citation>
    <scope>IDENTIFICATION</scope>
    <source>
        <strain evidence="14">J_2021</strain>
        <tissue evidence="14">Erythrocytes</tissue>
    </source>
</reference>
<dbReference type="InterPro" id="IPR001841">
    <property type="entry name" value="Znf_RING"/>
</dbReference>
<dbReference type="CDD" id="cd12891">
    <property type="entry name" value="SPRY_PRY_C-I_2"/>
    <property type="match status" value="1"/>
</dbReference>
<organism evidence="13 14">
    <name type="scientific">Xenopus laevis</name>
    <name type="common">African clawed frog</name>
    <dbReference type="NCBI Taxonomy" id="8355"/>
    <lineage>
        <taxon>Eukaryota</taxon>
        <taxon>Metazoa</taxon>
        <taxon>Chordata</taxon>
        <taxon>Craniata</taxon>
        <taxon>Vertebrata</taxon>
        <taxon>Euteleostomi</taxon>
        <taxon>Amphibia</taxon>
        <taxon>Batrachia</taxon>
        <taxon>Anura</taxon>
        <taxon>Pipoidea</taxon>
        <taxon>Pipidae</taxon>
        <taxon>Xenopodinae</taxon>
        <taxon>Xenopus</taxon>
        <taxon>Xenopus</taxon>
    </lineage>
</organism>
<dbReference type="InterPro" id="IPR027370">
    <property type="entry name" value="Znf-RING_euk"/>
</dbReference>
<dbReference type="Pfam" id="PF00643">
    <property type="entry name" value="zf-B_box"/>
    <property type="match status" value="1"/>
</dbReference>
<feature type="coiled-coil region" evidence="9">
    <location>
        <begin position="236"/>
        <end position="285"/>
    </location>
</feature>
<dbReference type="CTD" id="431932"/>
<sequence length="528" mass="59395">MAAAADLRDELNCSVCLTIYSDPVMLPCGHNFCQGCIVQVLDTQEATGGVYTCPECRAQYMERPALQRNRTLGNIAERFFCAQPEPDGTGIFCTYCIHSPVPAAKSCLLCEASLCESHVRVHSRSAEHVLTTPTAALEMRKCSVHREPLKYYCYVDSSCICASCCLAGQHKRHRVELLSDASEKKKEKLRKVLLNLPLMIEEAERGGWRLQERRREVQEQAAAETERVVALFVDIRERLEALEQRVLREVARQEEELSLQVSELIQQLELKKEELSRKILQTEELCNMADPLAVLQAGESDRAEDDGGREGSDPKVLTVGDLDKDLISETLHSGLDSIVTVAKGWGVYGKGATHIRLDIDTASNNVAVSEDRRTASWTSANQLRPQTPSRFIGYQVLSNNSFTSGQYFWDMEVSESGSWRVGVAYPSIGRKGNQFWIGNNIKSWCLWRWNNGYSVRHDSHGTDLPHVPSCTRIRISLDYQAGRLSFYELGEPITHLHTFTASFTEPLHAAFWVWKDTLRGHSLVKVIS</sequence>
<dbReference type="SMART" id="SM00449">
    <property type="entry name" value="SPRY"/>
    <property type="match status" value="1"/>
</dbReference>
<evidence type="ECO:0000256" key="2">
    <source>
        <dbReference type="ARBA" id="ARBA00022723"/>
    </source>
</evidence>
<dbReference type="InterPro" id="IPR006574">
    <property type="entry name" value="PRY"/>
</dbReference>
<keyword evidence="1" id="KW-0399">Innate immunity</keyword>
<dbReference type="PANTHER" id="PTHR25465:SF78">
    <property type="entry name" value="E3 UBIQUITIN-PROTEIN LIGASE TRIM21"/>
    <property type="match status" value="1"/>
</dbReference>
<proteinExistence type="predicted"/>
<dbReference type="Pfam" id="PF00622">
    <property type="entry name" value="SPRY"/>
    <property type="match status" value="1"/>
</dbReference>
<dbReference type="PANTHER" id="PTHR25465">
    <property type="entry name" value="B-BOX DOMAIN CONTAINING"/>
    <property type="match status" value="1"/>
</dbReference>
<evidence type="ECO:0000256" key="9">
    <source>
        <dbReference type="SAM" id="Coils"/>
    </source>
</evidence>
<feature type="domain" description="B box-type" evidence="11">
    <location>
        <begin position="137"/>
        <end position="178"/>
    </location>
</feature>
<dbReference type="RefSeq" id="XP_041436870.1">
    <property type="nucleotide sequence ID" value="XM_041580936.1"/>
</dbReference>
<dbReference type="Gene3D" id="3.30.160.60">
    <property type="entry name" value="Classic Zinc Finger"/>
    <property type="match status" value="1"/>
</dbReference>
<dbReference type="InterPro" id="IPR013320">
    <property type="entry name" value="ConA-like_dom_sf"/>
</dbReference>
<dbReference type="PROSITE" id="PS50119">
    <property type="entry name" value="ZF_BBOX"/>
    <property type="match status" value="1"/>
</dbReference>
<dbReference type="SUPFAM" id="SSF49899">
    <property type="entry name" value="Concanavalin A-like lectins/glucanases"/>
    <property type="match status" value="1"/>
</dbReference>
<evidence type="ECO:0000256" key="6">
    <source>
        <dbReference type="ARBA" id="ARBA00022859"/>
    </source>
</evidence>
<dbReference type="Proteomes" id="UP000186698">
    <property type="component" value="Chromosome 2L"/>
</dbReference>
<dbReference type="AlphaFoldDB" id="A0A8J1M749"/>
<protein>
    <submittedName>
        <fullName evidence="14">E3 ubiquitin/ISG15 ligase TRIM25-like L homeolog isoform X1</fullName>
    </submittedName>
</protein>
<evidence type="ECO:0000259" key="11">
    <source>
        <dbReference type="PROSITE" id="PS50119"/>
    </source>
</evidence>
<feature type="domain" description="RING-type" evidence="10">
    <location>
        <begin position="13"/>
        <end position="57"/>
    </location>
</feature>
<dbReference type="InterPro" id="IPR003879">
    <property type="entry name" value="Butyrophylin_SPRY"/>
</dbReference>
<dbReference type="SMART" id="SM00336">
    <property type="entry name" value="BBOX"/>
    <property type="match status" value="1"/>
</dbReference>
<dbReference type="CDD" id="cd16597">
    <property type="entry name" value="RING-HC_TRIM25_C-IV"/>
    <property type="match status" value="1"/>
</dbReference>
<dbReference type="Pfam" id="PF13445">
    <property type="entry name" value="zf-RING_UBOX"/>
    <property type="match status" value="1"/>
</dbReference>
<keyword evidence="6" id="KW-0391">Immunity</keyword>
<keyword evidence="3 8" id="KW-0863">Zinc-finger</keyword>
<dbReference type="Gene3D" id="3.30.40.10">
    <property type="entry name" value="Zinc/RING finger domain, C3HC4 (zinc finger)"/>
    <property type="match status" value="1"/>
</dbReference>
<keyword evidence="5" id="KW-0862">Zinc</keyword>
<evidence type="ECO:0000259" key="12">
    <source>
        <dbReference type="PROSITE" id="PS50188"/>
    </source>
</evidence>
<feature type="domain" description="B30.2/SPRY" evidence="12">
    <location>
        <begin position="335"/>
        <end position="528"/>
    </location>
</feature>
<gene>
    <name evidence="14" type="primary">trim25l.L</name>
    <name evidence="14" type="synonym">LOC100490741.L</name>
    <name evidence="14" type="synonym">trim25</name>
    <name evidence="14" type="synonym">trim25l100490741.L</name>
</gene>
<keyword evidence="13" id="KW-1185">Reference proteome</keyword>
<dbReference type="SUPFAM" id="SSF57850">
    <property type="entry name" value="RING/U-box"/>
    <property type="match status" value="1"/>
</dbReference>
<evidence type="ECO:0000259" key="10">
    <source>
        <dbReference type="PROSITE" id="PS50089"/>
    </source>
</evidence>
<name>A0A8J1M749_XENLA</name>
<dbReference type="Pfam" id="PF13765">
    <property type="entry name" value="PRY"/>
    <property type="match status" value="1"/>
</dbReference>
<dbReference type="InterPro" id="IPR000315">
    <property type="entry name" value="Znf_B-box"/>
</dbReference>
<dbReference type="PROSITE" id="PS50089">
    <property type="entry name" value="ZF_RING_2"/>
    <property type="match status" value="1"/>
</dbReference>
<dbReference type="InterPro" id="IPR003877">
    <property type="entry name" value="SPRY_dom"/>
</dbReference>
<dbReference type="PROSITE" id="PS00518">
    <property type="entry name" value="ZF_RING_1"/>
    <property type="match status" value="1"/>
</dbReference>
<keyword evidence="4" id="KW-0833">Ubl conjugation pathway</keyword>
<evidence type="ECO:0000256" key="7">
    <source>
        <dbReference type="ARBA" id="ARBA00023054"/>
    </source>
</evidence>
<dbReference type="InterPro" id="IPR051051">
    <property type="entry name" value="E3_ubiq-ligase_TRIM/RNF"/>
</dbReference>
<keyword evidence="2" id="KW-0479">Metal-binding</keyword>
<dbReference type="Gene3D" id="2.60.120.920">
    <property type="match status" value="1"/>
</dbReference>
<evidence type="ECO:0000313" key="14">
    <source>
        <dbReference type="RefSeq" id="XP_041436870.1"/>
    </source>
</evidence>
<dbReference type="SMART" id="SM00502">
    <property type="entry name" value="BBC"/>
    <property type="match status" value="1"/>
</dbReference>
<evidence type="ECO:0000313" key="13">
    <source>
        <dbReference type="Proteomes" id="UP000186698"/>
    </source>
</evidence>
<accession>A0A8J1M749</accession>
<dbReference type="InterPro" id="IPR001870">
    <property type="entry name" value="B30.2/SPRY"/>
</dbReference>
<dbReference type="GO" id="GO:0008270">
    <property type="term" value="F:zinc ion binding"/>
    <property type="evidence" value="ECO:0007669"/>
    <property type="project" value="UniProtKB-KW"/>
</dbReference>
<dbReference type="CDD" id="cd19769">
    <property type="entry name" value="Bbox2_TRIM16-like"/>
    <property type="match status" value="1"/>
</dbReference>
<dbReference type="SMART" id="SM00184">
    <property type="entry name" value="RING"/>
    <property type="match status" value="1"/>
</dbReference>
<dbReference type="InterPro" id="IPR017907">
    <property type="entry name" value="Znf_RING_CS"/>
</dbReference>
<evidence type="ECO:0000256" key="8">
    <source>
        <dbReference type="PROSITE-ProRule" id="PRU00024"/>
    </source>
</evidence>
<dbReference type="InterPro" id="IPR003649">
    <property type="entry name" value="Bbox_C"/>
</dbReference>
<evidence type="ECO:0000256" key="4">
    <source>
        <dbReference type="ARBA" id="ARBA00022786"/>
    </source>
</evidence>
<keyword evidence="7 9" id="KW-0175">Coiled coil</keyword>
<dbReference type="PRINTS" id="PR01407">
    <property type="entry name" value="BUTYPHLNCDUF"/>
</dbReference>
<dbReference type="SMART" id="SM00589">
    <property type="entry name" value="PRY"/>
    <property type="match status" value="1"/>
</dbReference>
<evidence type="ECO:0000256" key="3">
    <source>
        <dbReference type="ARBA" id="ARBA00022771"/>
    </source>
</evidence>
<dbReference type="SUPFAM" id="SSF57845">
    <property type="entry name" value="B-box zinc-binding domain"/>
    <property type="match status" value="1"/>
</dbReference>
<evidence type="ECO:0000256" key="5">
    <source>
        <dbReference type="ARBA" id="ARBA00022833"/>
    </source>
</evidence>
<dbReference type="InterPro" id="IPR013083">
    <property type="entry name" value="Znf_RING/FYVE/PHD"/>
</dbReference>
<dbReference type="PROSITE" id="PS50188">
    <property type="entry name" value="B302_SPRY"/>
    <property type="match status" value="1"/>
</dbReference>
<dbReference type="GO" id="GO:0005737">
    <property type="term" value="C:cytoplasm"/>
    <property type="evidence" value="ECO:0007669"/>
    <property type="project" value="UniProtKB-ARBA"/>
</dbReference>